<comment type="caution">
    <text evidence="2">The sequence shown here is derived from an EMBL/GenBank/DDBJ whole genome shotgun (WGS) entry which is preliminary data.</text>
</comment>
<protein>
    <submittedName>
        <fullName evidence="2">Uncharacterized protein</fullName>
    </submittedName>
</protein>
<reference evidence="3" key="1">
    <citation type="submission" date="2017-09" db="EMBL/GenBank/DDBJ databases">
        <title>Depth-based differentiation of microbial function through sediment-hosted aquifers and enrichment of novel symbionts in the deep terrestrial subsurface.</title>
        <authorList>
            <person name="Probst A.J."/>
            <person name="Ladd B."/>
            <person name="Jarett J.K."/>
            <person name="Geller-Mcgrath D.E."/>
            <person name="Sieber C.M.K."/>
            <person name="Emerson J.B."/>
            <person name="Anantharaman K."/>
            <person name="Thomas B.C."/>
            <person name="Malmstrom R."/>
            <person name="Stieglmeier M."/>
            <person name="Klingl A."/>
            <person name="Woyke T."/>
            <person name="Ryan C.M."/>
            <person name="Banfield J.F."/>
        </authorList>
    </citation>
    <scope>NUCLEOTIDE SEQUENCE [LARGE SCALE GENOMIC DNA]</scope>
</reference>
<gene>
    <name evidence="2" type="ORF">COU07_00680</name>
</gene>
<evidence type="ECO:0000313" key="3">
    <source>
        <dbReference type="Proteomes" id="UP000231157"/>
    </source>
</evidence>
<dbReference type="GO" id="GO:0006352">
    <property type="term" value="P:DNA-templated transcription initiation"/>
    <property type="evidence" value="ECO:0007669"/>
    <property type="project" value="InterPro"/>
</dbReference>
<feature type="region of interest" description="Disordered" evidence="1">
    <location>
        <begin position="184"/>
        <end position="205"/>
    </location>
</feature>
<dbReference type="InterPro" id="IPR013325">
    <property type="entry name" value="RNA_pol_sigma_r2"/>
</dbReference>
<dbReference type="GO" id="GO:0003700">
    <property type="term" value="F:DNA-binding transcription factor activity"/>
    <property type="evidence" value="ECO:0007669"/>
    <property type="project" value="InterPro"/>
</dbReference>
<organism evidence="2 3">
    <name type="scientific">Candidatus Harrisonbacteria bacterium CG10_big_fil_rev_8_21_14_0_10_40_38</name>
    <dbReference type="NCBI Taxonomy" id="1974583"/>
    <lineage>
        <taxon>Bacteria</taxon>
        <taxon>Candidatus Harrisoniibacteriota</taxon>
    </lineage>
</organism>
<sequence>MATRDEVFEFIWENHTDFVWSRINKSTTPCDRDDVFQDIFLQITKSLPRFLERLGGGDFRKTVFAWVFGVVKNRILEYLRQSECLAKLVTEPLEGGSDISCGFSDEKHVIDCDLVNSLIQKAKPGNARAVFELGLAGLSDIEIGHSLSLTHRYVSFVRLRAIRRIGLQHPKWLEKNDLKISENRRARTRWQNPRSKIVPKKSTSS</sequence>
<evidence type="ECO:0000256" key="1">
    <source>
        <dbReference type="SAM" id="MobiDB-lite"/>
    </source>
</evidence>
<dbReference type="Gene3D" id="1.10.1740.10">
    <property type="match status" value="1"/>
</dbReference>
<proteinExistence type="predicted"/>
<name>A0A2H0USK5_9BACT</name>
<dbReference type="AlphaFoldDB" id="A0A2H0USK5"/>
<accession>A0A2H0USK5</accession>
<dbReference type="SUPFAM" id="SSF88946">
    <property type="entry name" value="Sigma2 domain of RNA polymerase sigma factors"/>
    <property type="match status" value="1"/>
</dbReference>
<evidence type="ECO:0000313" key="2">
    <source>
        <dbReference type="EMBL" id="PIR89400.1"/>
    </source>
</evidence>
<dbReference type="EMBL" id="PFAZ01000001">
    <property type="protein sequence ID" value="PIR89400.1"/>
    <property type="molecule type" value="Genomic_DNA"/>
</dbReference>
<dbReference type="Proteomes" id="UP000231157">
    <property type="component" value="Unassembled WGS sequence"/>
</dbReference>